<accession>A0A9W6ITK3</accession>
<reference evidence="1" key="3">
    <citation type="submission" date="2023-01" db="EMBL/GenBank/DDBJ databases">
        <authorList>
            <person name="Sun Q."/>
            <person name="Evtushenko L."/>
        </authorList>
    </citation>
    <scope>NUCLEOTIDE SEQUENCE</scope>
    <source>
        <strain evidence="1">VKM B-1606</strain>
    </source>
</reference>
<dbReference type="AlphaFoldDB" id="A0A9W6ITK3"/>
<dbReference type="Proteomes" id="UP000758856">
    <property type="component" value="Unassembled WGS sequence"/>
</dbReference>
<proteinExistence type="predicted"/>
<evidence type="ECO:0000313" key="3">
    <source>
        <dbReference type="Proteomes" id="UP000758856"/>
    </source>
</evidence>
<evidence type="ECO:0000313" key="1">
    <source>
        <dbReference type="EMBL" id="GLK55324.1"/>
    </source>
</evidence>
<sequence length="660" mass="68503">MKKRHGVIGAALALGLTFVGLALAPAVANRFAASEVDRALERIRRLNTAVASRGEVDYDLFQQSLVVRDVAVDSPGAGGAKIQIGRVTVHRPGGREDRMVADTIRIENVTVAFANETLTIPTIEVDGYEGPAQGLVSPPRVGRAARTQADMIAQVSIRGARAPEMTSVNADLKATRTIRNVVLGAATDGVVSRATIESVEVSMLPPPGVGAEETNALHLGAATLEGVSLPTLMRFQAGDGQGEREIAVARAEVQGASLRAPTASYGVVNATVGRLTLEALALRPLAFPTQAIDQLADKARSGKPLTPADVRQMMLMAVDGVRAVAIGRAAANDATLSFDVVGPRSVSAGLVEATAVADGRVGGLRFEAFRAETTEGSAAAGSGAIADFDATGLLAYAQEVGDDKILLTSTPPADRMMGLTPRAASAELANVEITRNGDVVRVGKLRTGQRGDVASDLPNHISVAVEQLQAPLPPRWRVGRYLQDAGVEEINLSFAADVSLDATTQILKLEQLAYDAPGVADVSLTGSLANVDPKVAVERGGELVEKLSDVTVDPFALKVVDHGGLAAALAYAADRVGRPPDVYREDLAQQVEQTVVGILGPSADASGRALALFIRKGGALDVAITPKGADTRLLRVLGLIGLGPVGLAQALDLTIVTRDG</sequence>
<evidence type="ECO:0000313" key="4">
    <source>
        <dbReference type="Proteomes" id="UP001143400"/>
    </source>
</evidence>
<dbReference type="EMBL" id="BSFF01000002">
    <property type="protein sequence ID" value="GLK55324.1"/>
    <property type="molecule type" value="Genomic_DNA"/>
</dbReference>
<reference evidence="1" key="1">
    <citation type="journal article" date="2014" name="Int. J. Syst. Evol. Microbiol.">
        <title>Complete genome sequence of Corynebacterium casei LMG S-19264T (=DSM 44701T), isolated from a smear-ripened cheese.</title>
        <authorList>
            <consortium name="US DOE Joint Genome Institute (JGI-PGF)"/>
            <person name="Walter F."/>
            <person name="Albersmeier A."/>
            <person name="Kalinowski J."/>
            <person name="Ruckert C."/>
        </authorList>
    </citation>
    <scope>NUCLEOTIDE SEQUENCE</scope>
    <source>
        <strain evidence="1">VKM B-1606</strain>
    </source>
</reference>
<gene>
    <name evidence="1" type="ORF">GCM10008170_13430</name>
    <name evidence="2" type="ORF">JOD31_000245</name>
</gene>
<protein>
    <submittedName>
        <fullName evidence="1">Uncharacterized protein</fullName>
    </submittedName>
</protein>
<name>A0A9W6ITK3_9HYPH</name>
<comment type="caution">
    <text evidence="1">The sequence shown here is derived from an EMBL/GenBank/DDBJ whole genome shotgun (WGS) entry which is preliminary data.</text>
</comment>
<dbReference type="RefSeq" id="WP_204948503.1">
    <property type="nucleotide sequence ID" value="NZ_BSFF01000002.1"/>
</dbReference>
<keyword evidence="3" id="KW-1185">Reference proteome</keyword>
<dbReference type="Proteomes" id="UP001143400">
    <property type="component" value="Unassembled WGS sequence"/>
</dbReference>
<reference evidence="2 3" key="2">
    <citation type="submission" date="2021-01" db="EMBL/GenBank/DDBJ databases">
        <title>Genomic Encyclopedia of Type Strains, Phase IV (KMG-IV): sequencing the most valuable type-strain genomes for metagenomic binning, comparative biology and taxonomic classification.</title>
        <authorList>
            <person name="Goeker M."/>
        </authorList>
    </citation>
    <scope>NUCLEOTIDE SEQUENCE [LARGE SCALE GENOMIC DNA]</scope>
    <source>
        <strain evidence="2 3">DSM 6130</strain>
    </source>
</reference>
<evidence type="ECO:0000313" key="2">
    <source>
        <dbReference type="EMBL" id="MBM7850033.1"/>
    </source>
</evidence>
<organism evidence="1 4">
    <name type="scientific">Methylopila capsulata</name>
    <dbReference type="NCBI Taxonomy" id="61654"/>
    <lineage>
        <taxon>Bacteria</taxon>
        <taxon>Pseudomonadati</taxon>
        <taxon>Pseudomonadota</taxon>
        <taxon>Alphaproteobacteria</taxon>
        <taxon>Hyphomicrobiales</taxon>
        <taxon>Methylopilaceae</taxon>
        <taxon>Methylopila</taxon>
    </lineage>
</organism>
<dbReference type="EMBL" id="JAFBCY010000001">
    <property type="protein sequence ID" value="MBM7850033.1"/>
    <property type="molecule type" value="Genomic_DNA"/>
</dbReference>